<keyword evidence="2" id="KW-1185">Reference proteome</keyword>
<proteinExistence type="predicted"/>
<evidence type="ECO:0000313" key="2">
    <source>
        <dbReference type="Proteomes" id="UP001642484"/>
    </source>
</evidence>
<evidence type="ECO:0000313" key="1">
    <source>
        <dbReference type="EMBL" id="CAK9073806.1"/>
    </source>
</evidence>
<gene>
    <name evidence="1" type="ORF">CCMP2556_LOCUS36367</name>
</gene>
<protein>
    <submittedName>
        <fullName evidence="1">Uncharacterized protein</fullName>
    </submittedName>
</protein>
<reference evidence="1 2" key="1">
    <citation type="submission" date="2024-02" db="EMBL/GenBank/DDBJ databases">
        <authorList>
            <person name="Chen Y."/>
            <person name="Shah S."/>
            <person name="Dougan E. K."/>
            <person name="Thang M."/>
            <person name="Chan C."/>
        </authorList>
    </citation>
    <scope>NUCLEOTIDE SEQUENCE [LARGE SCALE GENOMIC DNA]</scope>
</reference>
<dbReference type="EMBL" id="CAXAMN010022918">
    <property type="protein sequence ID" value="CAK9073806.1"/>
    <property type="molecule type" value="Genomic_DNA"/>
</dbReference>
<accession>A0ABP0PDR2</accession>
<organism evidence="1 2">
    <name type="scientific">Durusdinium trenchii</name>
    <dbReference type="NCBI Taxonomy" id="1381693"/>
    <lineage>
        <taxon>Eukaryota</taxon>
        <taxon>Sar</taxon>
        <taxon>Alveolata</taxon>
        <taxon>Dinophyceae</taxon>
        <taxon>Suessiales</taxon>
        <taxon>Symbiodiniaceae</taxon>
        <taxon>Durusdinium</taxon>
    </lineage>
</organism>
<name>A0ABP0PDR2_9DINO</name>
<dbReference type="Proteomes" id="UP001642484">
    <property type="component" value="Unassembled WGS sequence"/>
</dbReference>
<comment type="caution">
    <text evidence="1">The sequence shown here is derived from an EMBL/GenBank/DDBJ whole genome shotgun (WGS) entry which is preliminary data.</text>
</comment>
<sequence>MSAGFVTCPILMSERISNNLRDEMRRFEDKFDAKGLANIMVTLRMELPPSSKKVPIVHGWLVVDQSTMSENIFMSSQLVLDRSPRKMIPFAPETSYIVPSAERDALPHASEGNRSLSQTQESSQYLSGEHFPEAILSGLLTRAALPSKTLAVLNCTPYDCWLERTCLK</sequence>